<proteinExistence type="inferred from homology"/>
<dbReference type="PANTHER" id="PTHR42879">
    <property type="entry name" value="3-OXOACYL-(ACYL-CARRIER-PROTEIN) REDUCTASE"/>
    <property type="match status" value="1"/>
</dbReference>
<reference evidence="2 3" key="1">
    <citation type="submission" date="2023-05" db="EMBL/GenBank/DDBJ databases">
        <title>Streptantibioticus silvisoli sp. nov., acidotolerant actinomycetes 1 from pine litter.</title>
        <authorList>
            <person name="Swiecimska M."/>
            <person name="Golinska P."/>
            <person name="Sangal V."/>
            <person name="Wachnowicz B."/>
            <person name="Goodfellow M."/>
        </authorList>
    </citation>
    <scope>NUCLEOTIDE SEQUENCE [LARGE SCALE GENOMIC DNA]</scope>
    <source>
        <strain evidence="2 3">DSM 42109</strain>
    </source>
</reference>
<dbReference type="InterPro" id="IPR002347">
    <property type="entry name" value="SDR_fam"/>
</dbReference>
<name>A0ABT7A913_9ACTN</name>
<protein>
    <submittedName>
        <fullName evidence="2">Oxidoreductase</fullName>
    </submittedName>
</protein>
<dbReference type="RefSeq" id="WP_274047209.1">
    <property type="nucleotide sequence ID" value="NZ_JANCPR020000058.1"/>
</dbReference>
<comment type="caution">
    <text evidence="2">The sequence shown here is derived from an EMBL/GenBank/DDBJ whole genome shotgun (WGS) entry which is preliminary data.</text>
</comment>
<dbReference type="EMBL" id="JANCPR020000058">
    <property type="protein sequence ID" value="MDJ1137484.1"/>
    <property type="molecule type" value="Genomic_DNA"/>
</dbReference>
<dbReference type="InterPro" id="IPR036291">
    <property type="entry name" value="NAD(P)-bd_dom_sf"/>
</dbReference>
<comment type="similarity">
    <text evidence="1">Belongs to the short-chain dehydrogenases/reductases (SDR) family.</text>
</comment>
<keyword evidence="3" id="KW-1185">Reference proteome</keyword>
<dbReference type="InterPro" id="IPR050259">
    <property type="entry name" value="SDR"/>
</dbReference>
<dbReference type="Gene3D" id="3.40.50.720">
    <property type="entry name" value="NAD(P)-binding Rossmann-like Domain"/>
    <property type="match status" value="1"/>
</dbReference>
<dbReference type="InterPro" id="IPR020904">
    <property type="entry name" value="Sc_DH/Rdtase_CS"/>
</dbReference>
<dbReference type="CDD" id="cd05233">
    <property type="entry name" value="SDR_c"/>
    <property type="match status" value="1"/>
</dbReference>
<dbReference type="NCBIfam" id="NF005095">
    <property type="entry name" value="PRK06523.1"/>
    <property type="match status" value="1"/>
</dbReference>
<dbReference type="PANTHER" id="PTHR42879:SF2">
    <property type="entry name" value="3-OXOACYL-[ACYL-CARRIER-PROTEIN] REDUCTASE FABG"/>
    <property type="match status" value="1"/>
</dbReference>
<gene>
    <name evidence="2" type="ORF">NMN56_037140</name>
</gene>
<accession>A0ABT7A913</accession>
<dbReference type="SUPFAM" id="SSF51735">
    <property type="entry name" value="NAD(P)-binding Rossmann-fold domains"/>
    <property type="match status" value="1"/>
</dbReference>
<dbReference type="Proteomes" id="UP001214441">
    <property type="component" value="Unassembled WGS sequence"/>
</dbReference>
<sequence>MNLELKGRTALVTGASRGIGLAIARTLAAEGMRVVAASRSASSELSDLDAVHFPVDLTEADGPARCVDFTVRELGSLDVLVNNIGGGGTMKGGFEAIDVSDWDATFALNFFATVRVTRAALPSLKEEGGGSVVNISSVGGRVPKITYDYCAAKAALNSLTKALAEEYASQGVRFNTITPGVTRTPAFEAAFDDMAASQGSGEDRDSDPLQALLSQMGISTGRLVEPSEVAAVAAFLASHQADSITGSDLVVDGGMIKTL</sequence>
<evidence type="ECO:0000313" key="3">
    <source>
        <dbReference type="Proteomes" id="UP001214441"/>
    </source>
</evidence>
<evidence type="ECO:0000256" key="1">
    <source>
        <dbReference type="ARBA" id="ARBA00006484"/>
    </source>
</evidence>
<dbReference type="Pfam" id="PF13561">
    <property type="entry name" value="adh_short_C2"/>
    <property type="match status" value="1"/>
</dbReference>
<dbReference type="PRINTS" id="PR00081">
    <property type="entry name" value="GDHRDH"/>
</dbReference>
<evidence type="ECO:0000313" key="2">
    <source>
        <dbReference type="EMBL" id="MDJ1137484.1"/>
    </source>
</evidence>
<dbReference type="PROSITE" id="PS00061">
    <property type="entry name" value="ADH_SHORT"/>
    <property type="match status" value="1"/>
</dbReference>
<dbReference type="PRINTS" id="PR00080">
    <property type="entry name" value="SDRFAMILY"/>
</dbReference>
<organism evidence="2 3">
    <name type="scientific">Streptomyces iconiensis</name>
    <dbReference type="NCBI Taxonomy" id="1384038"/>
    <lineage>
        <taxon>Bacteria</taxon>
        <taxon>Bacillati</taxon>
        <taxon>Actinomycetota</taxon>
        <taxon>Actinomycetes</taxon>
        <taxon>Kitasatosporales</taxon>
        <taxon>Streptomycetaceae</taxon>
        <taxon>Streptomyces</taxon>
    </lineage>
</organism>